<evidence type="ECO:0000256" key="1">
    <source>
        <dbReference type="SAM" id="Phobius"/>
    </source>
</evidence>
<keyword evidence="1" id="KW-0812">Transmembrane</keyword>
<keyword evidence="1" id="KW-1133">Transmembrane helix</keyword>
<name>J9GMJ7_9ZZZZ</name>
<accession>J9GMJ7</accession>
<dbReference type="EMBL" id="AMCI01000546">
    <property type="protein sequence ID" value="EJX08774.1"/>
    <property type="molecule type" value="Genomic_DNA"/>
</dbReference>
<comment type="caution">
    <text evidence="2">The sequence shown here is derived from an EMBL/GenBank/DDBJ whole genome shotgun (WGS) entry which is preliminary data.</text>
</comment>
<keyword evidence="1" id="KW-0472">Membrane</keyword>
<dbReference type="AlphaFoldDB" id="J9GMJ7"/>
<feature type="transmembrane region" description="Helical" evidence="1">
    <location>
        <begin position="90"/>
        <end position="116"/>
    </location>
</feature>
<feature type="transmembrane region" description="Helical" evidence="1">
    <location>
        <begin position="20"/>
        <end position="42"/>
    </location>
</feature>
<sequence length="158" mass="18675">MIRYFTYTLHANISQFGVEFAIFIFTTLFNNQVLFIGSNHFYIMNFWVNLSRNNFVALQSKCFRLLFMPLSRVEFIVSPGVFIAAHLFNYYFFTIIIRIGWIIRFIIILFLSVYIFETFLTYQSPSTFQLAAVATFIIIIITSHKIQTHYNGKECHTD</sequence>
<feature type="transmembrane region" description="Helical" evidence="1">
    <location>
        <begin position="128"/>
        <end position="146"/>
    </location>
</feature>
<organism evidence="2">
    <name type="scientific">gut metagenome</name>
    <dbReference type="NCBI Taxonomy" id="749906"/>
    <lineage>
        <taxon>unclassified sequences</taxon>
        <taxon>metagenomes</taxon>
        <taxon>organismal metagenomes</taxon>
    </lineage>
</organism>
<reference evidence="2" key="1">
    <citation type="journal article" date="2012" name="PLoS ONE">
        <title>Gene sets for utilization of primary and secondary nutrition supplies in the distal gut of endangered iberian lynx.</title>
        <authorList>
            <person name="Alcaide M."/>
            <person name="Messina E."/>
            <person name="Richter M."/>
            <person name="Bargiela R."/>
            <person name="Peplies J."/>
            <person name="Huws S.A."/>
            <person name="Newbold C.J."/>
            <person name="Golyshin P.N."/>
            <person name="Simon M.A."/>
            <person name="Lopez G."/>
            <person name="Yakimov M.M."/>
            <person name="Ferrer M."/>
        </authorList>
    </citation>
    <scope>NUCLEOTIDE SEQUENCE</scope>
</reference>
<gene>
    <name evidence="2" type="ORF">EVA_03118</name>
</gene>
<protein>
    <submittedName>
        <fullName evidence="2">Membrane protein</fullName>
    </submittedName>
</protein>
<proteinExistence type="predicted"/>
<evidence type="ECO:0000313" key="2">
    <source>
        <dbReference type="EMBL" id="EJX08774.1"/>
    </source>
</evidence>